<gene>
    <name evidence="1" type="ORF">ROR02_21380</name>
</gene>
<organism evidence="1 2">
    <name type="scientific">Pararhodospirillum oryzae</name>
    <dbReference type="NCBI Taxonomy" id="478448"/>
    <lineage>
        <taxon>Bacteria</taxon>
        <taxon>Pseudomonadati</taxon>
        <taxon>Pseudomonadota</taxon>
        <taxon>Alphaproteobacteria</taxon>
        <taxon>Rhodospirillales</taxon>
        <taxon>Rhodospirillaceae</taxon>
        <taxon>Pararhodospirillum</taxon>
    </lineage>
</organism>
<dbReference type="RefSeq" id="WP_147164024.1">
    <property type="nucleotide sequence ID" value="NZ_BJZO01000056.1"/>
</dbReference>
<dbReference type="InterPro" id="IPR038287">
    <property type="entry name" value="Cse2_sf"/>
</dbReference>
<evidence type="ECO:0000313" key="1">
    <source>
        <dbReference type="EMBL" id="GEO82007.1"/>
    </source>
</evidence>
<reference evidence="1 2" key="1">
    <citation type="submission" date="2019-07" db="EMBL/GenBank/DDBJ databases">
        <title>Whole genome shotgun sequence of Rhodospirillum oryzae NBRC 107573.</title>
        <authorList>
            <person name="Hosoyama A."/>
            <person name="Uohara A."/>
            <person name="Ohji S."/>
            <person name="Ichikawa N."/>
        </authorList>
    </citation>
    <scope>NUCLEOTIDE SEQUENCE [LARGE SCALE GENOMIC DNA]</scope>
    <source>
        <strain evidence="1 2">NBRC 107573</strain>
    </source>
</reference>
<sequence>MTFNKTKPEESWLETTVSALSAGLQTLDTGQLAALRRLAVGGPGCGPFWDLAARADFIDDTARVEGWMRLVKIMALLTPKGERNKTTPLHKPEQRLGKVLCDGGTSGWEGSPPRPFLSEARLARLLAQPAGQRGLALERIARALAGHMQEGNGVNCVDIAALLLLPDPTHTKRDLARAYYKRLDAAARSPSPTPEPRP</sequence>
<dbReference type="AlphaFoldDB" id="A0A512H969"/>
<dbReference type="Gene3D" id="1.10.520.40">
    <property type="entry name" value="CRISPR-associated protein Cse2"/>
    <property type="match status" value="1"/>
</dbReference>
<comment type="caution">
    <text evidence="1">The sequence shown here is derived from an EMBL/GenBank/DDBJ whole genome shotgun (WGS) entry which is preliminary data.</text>
</comment>
<protein>
    <recommendedName>
        <fullName evidence="3">Type I-E CRISPR-associated protein Cse2/CasB</fullName>
    </recommendedName>
</protein>
<dbReference type="Proteomes" id="UP000321567">
    <property type="component" value="Unassembled WGS sequence"/>
</dbReference>
<evidence type="ECO:0000313" key="2">
    <source>
        <dbReference type="Proteomes" id="UP000321567"/>
    </source>
</evidence>
<dbReference type="EMBL" id="BJZO01000056">
    <property type="protein sequence ID" value="GEO82007.1"/>
    <property type="molecule type" value="Genomic_DNA"/>
</dbReference>
<dbReference type="OrthoDB" id="8364390at2"/>
<evidence type="ECO:0008006" key="3">
    <source>
        <dbReference type="Google" id="ProtNLM"/>
    </source>
</evidence>
<keyword evidence="2" id="KW-1185">Reference proteome</keyword>
<proteinExistence type="predicted"/>
<name>A0A512H969_9PROT</name>
<accession>A0A512H969</accession>